<name>A0A382AVP1_9ZZZZ</name>
<dbReference type="EMBL" id="UINC01026984">
    <property type="protein sequence ID" value="SVB05424.1"/>
    <property type="molecule type" value="Genomic_DNA"/>
</dbReference>
<reference evidence="1" key="1">
    <citation type="submission" date="2018-05" db="EMBL/GenBank/DDBJ databases">
        <authorList>
            <person name="Lanie J.A."/>
            <person name="Ng W.-L."/>
            <person name="Kazmierczak K.M."/>
            <person name="Andrzejewski T.M."/>
            <person name="Davidsen T.M."/>
            <person name="Wayne K.J."/>
            <person name="Tettelin H."/>
            <person name="Glass J.I."/>
            <person name="Rusch D."/>
            <person name="Podicherti R."/>
            <person name="Tsui H.-C.T."/>
            <person name="Winkler M.E."/>
        </authorList>
    </citation>
    <scope>NUCLEOTIDE SEQUENCE</scope>
</reference>
<dbReference type="AlphaFoldDB" id="A0A382AVP1"/>
<organism evidence="1">
    <name type="scientific">marine metagenome</name>
    <dbReference type="NCBI Taxonomy" id="408172"/>
    <lineage>
        <taxon>unclassified sequences</taxon>
        <taxon>metagenomes</taxon>
        <taxon>ecological metagenomes</taxon>
    </lineage>
</organism>
<proteinExistence type="predicted"/>
<protein>
    <submittedName>
        <fullName evidence="1">Uncharacterized protein</fullName>
    </submittedName>
</protein>
<sequence>MPDYRHSKAISEALEHVGYRVRGEGFKFAMKALLGKIRLTEQREHFYNLADQFKAQFKSIVQFAHIDPSHIERVGRFNVMIDDAELIETELIPWFKSKNFRCISKKDSAEPGDAPTKDFVWQYRYELSDYERSVTTDSDAFWGDFYSKKRVTHWTVILEVGFTGKACTWEMEETGEFRDIPAQPAQEARREPVMQRVLKCPD</sequence>
<evidence type="ECO:0000313" key="1">
    <source>
        <dbReference type="EMBL" id="SVB05424.1"/>
    </source>
</evidence>
<gene>
    <name evidence="1" type="ORF">METZ01_LOCUS158278</name>
</gene>
<accession>A0A382AVP1</accession>